<feature type="transmembrane region" description="Helical" evidence="2">
    <location>
        <begin position="144"/>
        <end position="163"/>
    </location>
</feature>
<sequence>MVKVGENIDIDMGEGEQPSLPNVTNLEEEGALLSDSELLDEEWEDGEVPEFMEEMEETLVAAMTEQGNNDMINVTEPKEAGPKVEEKKTARAGTRLVHKLLSPRKSKITKPAGKNGEGLGTTIWLWLILVIFGLDPVTYGKFAIVWWGLMYGTKGLFGLRAALSRFGCKGWQRWMMEMWREIRHAAIIVKTISHMECSNLLEYDFLQEAYGSQGFFSLHYEYEAGFKVGIQVDIMIFVIEYQGVLVTRIPFNAFET</sequence>
<evidence type="ECO:0000313" key="3">
    <source>
        <dbReference type="EMBL" id="CAH8354329.1"/>
    </source>
</evidence>
<evidence type="ECO:0000256" key="1">
    <source>
        <dbReference type="SAM" id="MobiDB-lite"/>
    </source>
</evidence>
<evidence type="ECO:0000256" key="2">
    <source>
        <dbReference type="SAM" id="Phobius"/>
    </source>
</evidence>
<keyword evidence="2" id="KW-0472">Membrane</keyword>
<organism evidence="3 4">
    <name type="scientific">Eruca vesicaria subsp. sativa</name>
    <name type="common">Garden rocket</name>
    <name type="synonym">Eruca sativa</name>
    <dbReference type="NCBI Taxonomy" id="29727"/>
    <lineage>
        <taxon>Eukaryota</taxon>
        <taxon>Viridiplantae</taxon>
        <taxon>Streptophyta</taxon>
        <taxon>Embryophyta</taxon>
        <taxon>Tracheophyta</taxon>
        <taxon>Spermatophyta</taxon>
        <taxon>Magnoliopsida</taxon>
        <taxon>eudicotyledons</taxon>
        <taxon>Gunneridae</taxon>
        <taxon>Pentapetalae</taxon>
        <taxon>rosids</taxon>
        <taxon>malvids</taxon>
        <taxon>Brassicales</taxon>
        <taxon>Brassicaceae</taxon>
        <taxon>Brassiceae</taxon>
        <taxon>Eruca</taxon>
    </lineage>
</organism>
<keyword evidence="2" id="KW-0812">Transmembrane</keyword>
<name>A0ABC8K638_ERUVS</name>
<evidence type="ECO:0000313" key="4">
    <source>
        <dbReference type="Proteomes" id="UP001642260"/>
    </source>
</evidence>
<feature type="region of interest" description="Disordered" evidence="1">
    <location>
        <begin position="1"/>
        <end position="22"/>
    </location>
</feature>
<keyword evidence="4" id="KW-1185">Reference proteome</keyword>
<dbReference type="EMBL" id="CAKOAT010191821">
    <property type="protein sequence ID" value="CAH8354329.1"/>
    <property type="molecule type" value="Genomic_DNA"/>
</dbReference>
<keyword evidence="2" id="KW-1133">Transmembrane helix</keyword>
<gene>
    <name evidence="3" type="ORF">ERUC_LOCUS20084</name>
</gene>
<reference evidence="3 4" key="1">
    <citation type="submission" date="2022-03" db="EMBL/GenBank/DDBJ databases">
        <authorList>
            <person name="Macdonald S."/>
            <person name="Ahmed S."/>
            <person name="Newling K."/>
        </authorList>
    </citation>
    <scope>NUCLEOTIDE SEQUENCE [LARGE SCALE GENOMIC DNA]</scope>
</reference>
<accession>A0ABC8K638</accession>
<protein>
    <submittedName>
        <fullName evidence="3">Uncharacterized protein</fullName>
    </submittedName>
</protein>
<dbReference type="Proteomes" id="UP001642260">
    <property type="component" value="Unassembled WGS sequence"/>
</dbReference>
<feature type="transmembrane region" description="Helical" evidence="2">
    <location>
        <begin position="118"/>
        <end position="138"/>
    </location>
</feature>
<proteinExistence type="predicted"/>
<dbReference type="AlphaFoldDB" id="A0ABC8K638"/>
<comment type="caution">
    <text evidence="3">The sequence shown here is derived from an EMBL/GenBank/DDBJ whole genome shotgun (WGS) entry which is preliminary data.</text>
</comment>